<dbReference type="OrthoDB" id="8037731at2759"/>
<accession>A0A0K8UFB4</accession>
<proteinExistence type="predicted"/>
<protein>
    <submittedName>
        <fullName evidence="1">Uncharacterized protein</fullName>
    </submittedName>
</protein>
<feature type="non-terminal residue" evidence="1">
    <location>
        <position position="239"/>
    </location>
</feature>
<name>A0A0K8UFB4_BACLA</name>
<sequence>MSKDTSNTKSIFNTKLTTQGSTHSAKSKLLRFEEIVIPSSTATAKNWSALISKAHITTNSSLNKPRQTNKEYMTTQKVYDVLKEPEDYKPVKSALSLKTINMKYTAVPTVGNKMVHISYPQFINATLKEQLTTTRKDAAFRLEPTVTGKIPTKDALPAAATTVSVDDTTATTSTTIPTIMRPTAVVSTANPTQLTESLKNSEIDVGASQQPKAIATTTESRVYENRNGSGFLSAQGLST</sequence>
<organism evidence="1">
    <name type="scientific">Bactrocera latifrons</name>
    <name type="common">Malaysian fruit fly</name>
    <name type="synonym">Chaetodacus latifrons</name>
    <dbReference type="NCBI Taxonomy" id="174628"/>
    <lineage>
        <taxon>Eukaryota</taxon>
        <taxon>Metazoa</taxon>
        <taxon>Ecdysozoa</taxon>
        <taxon>Arthropoda</taxon>
        <taxon>Hexapoda</taxon>
        <taxon>Insecta</taxon>
        <taxon>Pterygota</taxon>
        <taxon>Neoptera</taxon>
        <taxon>Endopterygota</taxon>
        <taxon>Diptera</taxon>
        <taxon>Brachycera</taxon>
        <taxon>Muscomorpha</taxon>
        <taxon>Tephritoidea</taxon>
        <taxon>Tephritidae</taxon>
        <taxon>Bactrocera</taxon>
        <taxon>Bactrocera</taxon>
    </lineage>
</organism>
<dbReference type="EMBL" id="GDHF01027269">
    <property type="protein sequence ID" value="JAI25045.1"/>
    <property type="molecule type" value="Transcribed_RNA"/>
</dbReference>
<gene>
    <name evidence="1" type="ORF">c0_g1_i1</name>
</gene>
<dbReference type="AlphaFoldDB" id="A0A0K8UFB4"/>
<evidence type="ECO:0000313" key="1">
    <source>
        <dbReference type="EMBL" id="JAI25045.1"/>
    </source>
</evidence>
<reference evidence="1" key="1">
    <citation type="submission" date="2015-06" db="EMBL/GenBank/DDBJ databases">
        <authorList>
            <person name="Hoefler B.C."/>
            <person name="Straight P.D."/>
        </authorList>
    </citation>
    <scope>NUCLEOTIDE SEQUENCE</scope>
</reference>